<dbReference type="RefSeq" id="WP_170065602.1">
    <property type="nucleotide sequence ID" value="NZ_PVXQ01000009.1"/>
</dbReference>
<accession>A0A2T0BGW4</accession>
<evidence type="ECO:0000256" key="1">
    <source>
        <dbReference type="SAM" id="MobiDB-lite"/>
    </source>
</evidence>
<organism evidence="2 3">
    <name type="scientific">Clostridium vincentii</name>
    <dbReference type="NCBI Taxonomy" id="52704"/>
    <lineage>
        <taxon>Bacteria</taxon>
        <taxon>Bacillati</taxon>
        <taxon>Bacillota</taxon>
        <taxon>Clostridia</taxon>
        <taxon>Eubacteriales</taxon>
        <taxon>Clostridiaceae</taxon>
        <taxon>Clostridium</taxon>
    </lineage>
</organism>
<dbReference type="Proteomes" id="UP000239471">
    <property type="component" value="Unassembled WGS sequence"/>
</dbReference>
<sequence>MSDKNSGTSNKGGNRVGGSPEIRTGNGIGRNPPPTSAKPGIPGGK</sequence>
<feature type="region of interest" description="Disordered" evidence="1">
    <location>
        <begin position="1"/>
        <end position="45"/>
    </location>
</feature>
<comment type="caution">
    <text evidence="2">The sequence shown here is derived from an EMBL/GenBank/DDBJ whole genome shotgun (WGS) entry which is preliminary data.</text>
</comment>
<reference evidence="2 3" key="1">
    <citation type="submission" date="2018-03" db="EMBL/GenBank/DDBJ databases">
        <title>Genome sequence of Clostridium vincentii DSM 10228.</title>
        <authorList>
            <person name="Poehlein A."/>
            <person name="Daniel R."/>
        </authorList>
    </citation>
    <scope>NUCLEOTIDE SEQUENCE [LARGE SCALE GENOMIC DNA]</scope>
    <source>
        <strain evidence="2 3">DSM 10228</strain>
    </source>
</reference>
<keyword evidence="3" id="KW-1185">Reference proteome</keyword>
<feature type="compositionally biased region" description="Polar residues" evidence="1">
    <location>
        <begin position="1"/>
        <end position="12"/>
    </location>
</feature>
<dbReference type="AlphaFoldDB" id="A0A2T0BGW4"/>
<proteinExistence type="predicted"/>
<evidence type="ECO:0000313" key="3">
    <source>
        <dbReference type="Proteomes" id="UP000239471"/>
    </source>
</evidence>
<protein>
    <submittedName>
        <fullName evidence="2">Uncharacterized protein</fullName>
    </submittedName>
</protein>
<evidence type="ECO:0000313" key="2">
    <source>
        <dbReference type="EMBL" id="PRR83105.1"/>
    </source>
</evidence>
<dbReference type="EMBL" id="PVXQ01000009">
    <property type="protein sequence ID" value="PRR83105.1"/>
    <property type="molecule type" value="Genomic_DNA"/>
</dbReference>
<name>A0A2T0BGW4_9CLOT</name>
<gene>
    <name evidence="2" type="ORF">CLVI_11400</name>
</gene>